<dbReference type="CDD" id="cd18809">
    <property type="entry name" value="SF1_C_RecD"/>
    <property type="match status" value="1"/>
</dbReference>
<dbReference type="InterPro" id="IPR027417">
    <property type="entry name" value="P-loop_NTPase"/>
</dbReference>
<evidence type="ECO:0000256" key="2">
    <source>
        <dbReference type="ARBA" id="ARBA00022840"/>
    </source>
</evidence>
<sequence>MQFSPQQSRAIDQVAAWFRDGGKPVFRVFGYAGTGKTTLARHFAETVKGSVQYAAFTGKAAMVMRKNGCAGATTIHSLIYKFEQDEETGITKYTRRPRFEMEKIKLIIIDECSMVYEELGRDLQAYGIPILVLGDPGQLPPVNGGGYFTDHEPDVMLEEIHRQAADNPIVRIATDVREGRRLERGDYGAVRIISPKEIDASLVTGADQVLVGVNKTRHRYNERLRQLAGRTSPMPEVGDRLVALKNEHALGILNGGLWEVLELKNRRRGAVNDHCVSMIVKSLDFEGTEPRKVRCRQELFVGKGNEVSWKELRGTQQFDFGYALTVHKSQGSQWNNVCLFDESTAFPERGRHLYTGITRAAERLTIVA</sequence>
<name>A0A6L9U9R6_9HYPH</name>
<evidence type="ECO:0000313" key="5">
    <source>
        <dbReference type="Proteomes" id="UP000483035"/>
    </source>
</evidence>
<dbReference type="GO" id="GO:0003678">
    <property type="term" value="F:DNA helicase activity"/>
    <property type="evidence" value="ECO:0007669"/>
    <property type="project" value="UniProtKB-ARBA"/>
</dbReference>
<dbReference type="Pfam" id="PF13604">
    <property type="entry name" value="AAA_30"/>
    <property type="match status" value="1"/>
</dbReference>
<dbReference type="GO" id="GO:0005524">
    <property type="term" value="F:ATP binding"/>
    <property type="evidence" value="ECO:0007669"/>
    <property type="project" value="UniProtKB-KW"/>
</dbReference>
<gene>
    <name evidence="4" type="ORF">GR212_15895</name>
</gene>
<keyword evidence="1" id="KW-0547">Nucleotide-binding</keyword>
<dbReference type="InterPro" id="IPR027785">
    <property type="entry name" value="UvrD-like_helicase_C"/>
</dbReference>
<dbReference type="Gene3D" id="3.40.50.300">
    <property type="entry name" value="P-loop containing nucleotide triphosphate hydrolases"/>
    <property type="match status" value="2"/>
</dbReference>
<reference evidence="4 5" key="1">
    <citation type="submission" date="2019-12" db="EMBL/GenBank/DDBJ databases">
        <title>Rhizobium genotypes associated with high levels of biological nitrogen fixation by grain legumes in a temperate-maritime cropping system.</title>
        <authorList>
            <person name="Maluk M."/>
            <person name="Francesc Ferrando Molina F."/>
            <person name="Lopez Del Egido L."/>
            <person name="Lafos M."/>
            <person name="Langarica-Fuentes A."/>
            <person name="Gebre Yohannes G."/>
            <person name="Young M.W."/>
            <person name="Martin P."/>
            <person name="Gantlett R."/>
            <person name="Kenicer G."/>
            <person name="Hawes C."/>
            <person name="Begg G.S."/>
            <person name="Quilliam R.S."/>
            <person name="Squire G.R."/>
            <person name="Poole P.S."/>
            <person name="Young P.W."/>
            <person name="Iannetta P.M."/>
            <person name="James E.K."/>
        </authorList>
    </citation>
    <scope>NUCLEOTIDE SEQUENCE [LARGE SCALE GENOMIC DNA]</scope>
    <source>
        <strain evidence="4 5">JHI1118</strain>
    </source>
</reference>
<accession>A0A6L9U9R6</accession>
<dbReference type="RefSeq" id="WP_163987541.1">
    <property type="nucleotide sequence ID" value="NZ_WUEY01000006.1"/>
</dbReference>
<evidence type="ECO:0000259" key="3">
    <source>
        <dbReference type="Pfam" id="PF13538"/>
    </source>
</evidence>
<evidence type="ECO:0000256" key="1">
    <source>
        <dbReference type="ARBA" id="ARBA00022741"/>
    </source>
</evidence>
<keyword evidence="2" id="KW-0067">ATP-binding</keyword>
<dbReference type="InterPro" id="IPR050534">
    <property type="entry name" value="Coronavir_polyprotein_1ab"/>
</dbReference>
<feature type="domain" description="UvrD-like helicase C-terminal" evidence="3">
    <location>
        <begin position="321"/>
        <end position="367"/>
    </location>
</feature>
<organism evidence="4 5">
    <name type="scientific">Rhizobium lusitanum</name>
    <dbReference type="NCBI Taxonomy" id="293958"/>
    <lineage>
        <taxon>Bacteria</taxon>
        <taxon>Pseudomonadati</taxon>
        <taxon>Pseudomonadota</taxon>
        <taxon>Alphaproteobacteria</taxon>
        <taxon>Hyphomicrobiales</taxon>
        <taxon>Rhizobiaceae</taxon>
        <taxon>Rhizobium/Agrobacterium group</taxon>
        <taxon>Rhizobium</taxon>
    </lineage>
</organism>
<dbReference type="Proteomes" id="UP000483035">
    <property type="component" value="Unassembled WGS sequence"/>
</dbReference>
<protein>
    <submittedName>
        <fullName evidence="4">AAA family ATPase</fullName>
    </submittedName>
</protein>
<dbReference type="PANTHER" id="PTHR43788">
    <property type="entry name" value="DNA2/NAM7 HELICASE FAMILY MEMBER"/>
    <property type="match status" value="1"/>
</dbReference>
<comment type="caution">
    <text evidence="4">The sequence shown here is derived from an EMBL/GenBank/DDBJ whole genome shotgun (WGS) entry which is preliminary data.</text>
</comment>
<dbReference type="EMBL" id="WUEY01000006">
    <property type="protein sequence ID" value="NEI71062.1"/>
    <property type="molecule type" value="Genomic_DNA"/>
</dbReference>
<dbReference type="SUPFAM" id="SSF52540">
    <property type="entry name" value="P-loop containing nucleoside triphosphate hydrolases"/>
    <property type="match status" value="1"/>
</dbReference>
<evidence type="ECO:0000313" key="4">
    <source>
        <dbReference type="EMBL" id="NEI71062.1"/>
    </source>
</evidence>
<dbReference type="Pfam" id="PF13538">
    <property type="entry name" value="UvrD_C_2"/>
    <property type="match status" value="1"/>
</dbReference>
<dbReference type="AlphaFoldDB" id="A0A6L9U9R6"/>
<dbReference type="PANTHER" id="PTHR43788:SF6">
    <property type="entry name" value="DNA HELICASE B"/>
    <property type="match status" value="1"/>
</dbReference>
<proteinExistence type="predicted"/>